<name>A0ABV7YUV9_9BACT</name>
<proteinExistence type="predicted"/>
<organism evidence="1 2">
    <name type="scientific">Lacihabitans lacunae</name>
    <dbReference type="NCBI Taxonomy" id="1028214"/>
    <lineage>
        <taxon>Bacteria</taxon>
        <taxon>Pseudomonadati</taxon>
        <taxon>Bacteroidota</taxon>
        <taxon>Cytophagia</taxon>
        <taxon>Cytophagales</taxon>
        <taxon>Leadbetterellaceae</taxon>
        <taxon>Lacihabitans</taxon>
    </lineage>
</organism>
<evidence type="ECO:0000313" key="2">
    <source>
        <dbReference type="Proteomes" id="UP001595616"/>
    </source>
</evidence>
<protein>
    <recommendedName>
        <fullName evidence="3">Lipoprotein</fullName>
    </recommendedName>
</protein>
<evidence type="ECO:0000313" key="1">
    <source>
        <dbReference type="EMBL" id="MFC3810959.1"/>
    </source>
</evidence>
<evidence type="ECO:0008006" key="3">
    <source>
        <dbReference type="Google" id="ProtNLM"/>
    </source>
</evidence>
<dbReference type="Proteomes" id="UP001595616">
    <property type="component" value="Unassembled WGS sequence"/>
</dbReference>
<comment type="caution">
    <text evidence="1">The sequence shown here is derived from an EMBL/GenBank/DDBJ whole genome shotgun (WGS) entry which is preliminary data.</text>
</comment>
<accession>A0ABV7YUV9</accession>
<reference evidence="2" key="1">
    <citation type="journal article" date="2019" name="Int. J. Syst. Evol. Microbiol.">
        <title>The Global Catalogue of Microorganisms (GCM) 10K type strain sequencing project: providing services to taxonomists for standard genome sequencing and annotation.</title>
        <authorList>
            <consortium name="The Broad Institute Genomics Platform"/>
            <consortium name="The Broad Institute Genome Sequencing Center for Infectious Disease"/>
            <person name="Wu L."/>
            <person name="Ma J."/>
        </authorList>
    </citation>
    <scope>NUCLEOTIDE SEQUENCE [LARGE SCALE GENOMIC DNA]</scope>
    <source>
        <strain evidence="2">CECT 7956</strain>
    </source>
</reference>
<gene>
    <name evidence="1" type="ORF">ACFOOI_09865</name>
</gene>
<dbReference type="EMBL" id="JBHRYQ010000001">
    <property type="protein sequence ID" value="MFC3810959.1"/>
    <property type="molecule type" value="Genomic_DNA"/>
</dbReference>
<dbReference type="RefSeq" id="WP_379837530.1">
    <property type="nucleotide sequence ID" value="NZ_JBHRYQ010000001.1"/>
</dbReference>
<keyword evidence="2" id="KW-1185">Reference proteome</keyword>
<dbReference type="PROSITE" id="PS51257">
    <property type="entry name" value="PROKAR_LIPOPROTEIN"/>
    <property type="match status" value="1"/>
</dbReference>
<sequence length="158" mass="17348">MKKIGVLIISLAFTACGNVQRVDTAAVKQKMGDYKIKKINQEEIQNQVNLLGSSYAKAIAQTNVCDSTLAIKEANTVTLLNNEELSKGLNLTGKAKETMEALSYGVTHGEDIGLNTQRINDTTYMFSFSLTNLKPELNPCKKTIGLVFFEKAKIIKSL</sequence>